<protein>
    <submittedName>
        <fullName evidence="1">Unannotated protein</fullName>
    </submittedName>
</protein>
<dbReference type="AlphaFoldDB" id="A0A6J7GKY2"/>
<proteinExistence type="predicted"/>
<organism evidence="1">
    <name type="scientific">freshwater metagenome</name>
    <dbReference type="NCBI Taxonomy" id="449393"/>
    <lineage>
        <taxon>unclassified sequences</taxon>
        <taxon>metagenomes</taxon>
        <taxon>ecological metagenomes</taxon>
    </lineage>
</organism>
<accession>A0A6J7GKY2</accession>
<sequence>MAVPGWPADLVPQGHEDFLVNCVKWLLDQGPPQLRQSPLRMFPLALAMYVESFISGAIEGVRSGYSTTRVNLGGSLEASQLETVQQALASEGARLVALAREIALVRGALAETIGLQ</sequence>
<dbReference type="EMBL" id="CAFBPZ010000072">
    <property type="protein sequence ID" value="CAB5039987.1"/>
    <property type="molecule type" value="Genomic_DNA"/>
</dbReference>
<dbReference type="EMBL" id="CAFBMC010000073">
    <property type="protein sequence ID" value="CAB4905515.1"/>
    <property type="molecule type" value="Genomic_DNA"/>
</dbReference>
<gene>
    <name evidence="1" type="ORF">UFOPK3495_01229</name>
    <name evidence="2" type="ORF">UFOPK4237_01077</name>
</gene>
<evidence type="ECO:0000313" key="1">
    <source>
        <dbReference type="EMBL" id="CAB4905515.1"/>
    </source>
</evidence>
<evidence type="ECO:0000313" key="2">
    <source>
        <dbReference type="EMBL" id="CAB5039987.1"/>
    </source>
</evidence>
<reference evidence="1" key="1">
    <citation type="submission" date="2020-05" db="EMBL/GenBank/DDBJ databases">
        <authorList>
            <person name="Chiriac C."/>
            <person name="Salcher M."/>
            <person name="Ghai R."/>
            <person name="Kavagutti S V."/>
        </authorList>
    </citation>
    <scope>NUCLEOTIDE SEQUENCE</scope>
</reference>
<name>A0A6J7GKY2_9ZZZZ</name>